<evidence type="ECO:0000313" key="7">
    <source>
        <dbReference type="Proteomes" id="UP000326396"/>
    </source>
</evidence>
<dbReference type="Gene3D" id="2.115.10.20">
    <property type="entry name" value="Glycosyl hydrolase domain, family 43"/>
    <property type="match status" value="1"/>
</dbReference>
<keyword evidence="3" id="KW-0326">Glycosidase</keyword>
<dbReference type="Proteomes" id="UP000326396">
    <property type="component" value="Linkage Group LG8"/>
</dbReference>
<evidence type="ECO:0000256" key="2">
    <source>
        <dbReference type="ARBA" id="ARBA00022801"/>
    </source>
</evidence>
<dbReference type="InterPro" id="IPR050551">
    <property type="entry name" value="Fructan_Metab_Enzymes"/>
</dbReference>
<evidence type="ECO:0000256" key="4">
    <source>
        <dbReference type="SAM" id="Phobius"/>
    </source>
</evidence>
<keyword evidence="7" id="KW-1185">Reference proteome</keyword>
<feature type="transmembrane region" description="Helical" evidence="4">
    <location>
        <begin position="45"/>
        <end position="70"/>
    </location>
</feature>
<dbReference type="SUPFAM" id="SSF75005">
    <property type="entry name" value="Arabinanase/levansucrase/invertase"/>
    <property type="match status" value="1"/>
</dbReference>
<gene>
    <name evidence="6" type="ORF">E3N88_38761</name>
</gene>
<evidence type="ECO:0000259" key="5">
    <source>
        <dbReference type="Pfam" id="PF00251"/>
    </source>
</evidence>
<evidence type="ECO:0000256" key="1">
    <source>
        <dbReference type="ARBA" id="ARBA00009902"/>
    </source>
</evidence>
<comment type="similarity">
    <text evidence="1">Belongs to the glycosyl hydrolase 32 family.</text>
</comment>
<evidence type="ECO:0000313" key="6">
    <source>
        <dbReference type="EMBL" id="KAD2805384.1"/>
    </source>
</evidence>
<reference evidence="6 7" key="1">
    <citation type="submission" date="2019-05" db="EMBL/GenBank/DDBJ databases">
        <title>Mikania micrantha, genome provides insights into the molecular mechanism of rapid growth.</title>
        <authorList>
            <person name="Liu B."/>
        </authorList>
    </citation>
    <scope>NUCLEOTIDE SEQUENCE [LARGE SCALE GENOMIC DNA]</scope>
    <source>
        <strain evidence="6">NLD-2019</strain>
        <tissue evidence="6">Leaf</tissue>
    </source>
</reference>
<organism evidence="6 7">
    <name type="scientific">Mikania micrantha</name>
    <name type="common">bitter vine</name>
    <dbReference type="NCBI Taxonomy" id="192012"/>
    <lineage>
        <taxon>Eukaryota</taxon>
        <taxon>Viridiplantae</taxon>
        <taxon>Streptophyta</taxon>
        <taxon>Embryophyta</taxon>
        <taxon>Tracheophyta</taxon>
        <taxon>Spermatophyta</taxon>
        <taxon>Magnoliopsida</taxon>
        <taxon>eudicotyledons</taxon>
        <taxon>Gunneridae</taxon>
        <taxon>Pentapetalae</taxon>
        <taxon>asterids</taxon>
        <taxon>campanulids</taxon>
        <taxon>Asterales</taxon>
        <taxon>Asteraceae</taxon>
        <taxon>Asteroideae</taxon>
        <taxon>Heliantheae alliance</taxon>
        <taxon>Eupatorieae</taxon>
        <taxon>Mikania</taxon>
    </lineage>
</organism>
<keyword evidence="4" id="KW-1133">Transmembrane helix</keyword>
<dbReference type="OrthoDB" id="202537at2759"/>
<dbReference type="InterPro" id="IPR013148">
    <property type="entry name" value="Glyco_hydro_32_N"/>
</dbReference>
<sequence>MVFTFTAYYSSTHLRVLPNATPAIAAFDHHPCCSTAIEQRLMNKVIFVILILATTATDTPGILPLFFLLWTPLPLFSSFFGHNCHRQYIRDETMPIKKTEVGPQDEFVQRPEEVEARTAGGAANRGEVTVVVGGRERLRVVPVCDVCKSRFHWLDLAEVEAVTVTAMEGDSSIPFVFDQISNDYGRFYASKSFYDGRKKTRILWSWVKEGDAIVKAGLAFSFQSIPRRIWLSEKGDQLVQWPVKELEKLQTRKMQLVQAMIHWGYDDWMLSESKSGECLSMAWLNCWMASALLQPCCRHGALIHLPRSFFLAKVKGNKEFELLYRSIAGYTTCIRLSLGYL</sequence>
<keyword evidence="4" id="KW-0812">Transmembrane</keyword>
<dbReference type="EMBL" id="SZYD01000018">
    <property type="protein sequence ID" value="KAD2805384.1"/>
    <property type="molecule type" value="Genomic_DNA"/>
</dbReference>
<evidence type="ECO:0000256" key="3">
    <source>
        <dbReference type="ARBA" id="ARBA00023295"/>
    </source>
</evidence>
<dbReference type="AlphaFoldDB" id="A0A5N6LUW5"/>
<dbReference type="InterPro" id="IPR023296">
    <property type="entry name" value="Glyco_hydro_beta-prop_sf"/>
</dbReference>
<feature type="domain" description="Glycosyl hydrolase family 32 N-terminal" evidence="5">
    <location>
        <begin position="182"/>
        <end position="242"/>
    </location>
</feature>
<protein>
    <recommendedName>
        <fullName evidence="5">Glycosyl hydrolase family 32 N-terminal domain-containing protein</fullName>
    </recommendedName>
</protein>
<proteinExistence type="inferred from homology"/>
<keyword evidence="2" id="KW-0378">Hydrolase</keyword>
<comment type="caution">
    <text evidence="6">The sequence shown here is derived from an EMBL/GenBank/DDBJ whole genome shotgun (WGS) entry which is preliminary data.</text>
</comment>
<dbReference type="Pfam" id="PF00251">
    <property type="entry name" value="Glyco_hydro_32N"/>
    <property type="match status" value="1"/>
</dbReference>
<keyword evidence="4" id="KW-0472">Membrane</keyword>
<accession>A0A5N6LUW5</accession>
<dbReference type="GO" id="GO:0016798">
    <property type="term" value="F:hydrolase activity, acting on glycosyl bonds"/>
    <property type="evidence" value="ECO:0007669"/>
    <property type="project" value="UniProtKB-KW"/>
</dbReference>
<dbReference type="PANTHER" id="PTHR31953">
    <property type="entry name" value="BETA-FRUCTOFURANOSIDASE, INSOLUBLE ISOENZYME CWINV1-RELATED"/>
    <property type="match status" value="1"/>
</dbReference>
<name>A0A5N6LUW5_9ASTR</name>